<gene>
    <name evidence="1" type="ORF">BofuT4_uP033420.1</name>
</gene>
<dbReference type="InParanoid" id="G2Y7X2"/>
<evidence type="ECO:0000313" key="2">
    <source>
        <dbReference type="Proteomes" id="UP000008177"/>
    </source>
</evidence>
<dbReference type="EMBL" id="FQ790296">
    <property type="protein sequence ID" value="CCD48700.1"/>
    <property type="molecule type" value="Genomic_DNA"/>
</dbReference>
<dbReference type="AlphaFoldDB" id="G2Y7X2"/>
<name>G2Y7X2_BOTF4</name>
<sequence>MSRHPPRTAISPKVSHASMDRVKRGADLELSLSIGATIEFH</sequence>
<evidence type="ECO:0000313" key="1">
    <source>
        <dbReference type="EMBL" id="CCD48700.1"/>
    </source>
</evidence>
<protein>
    <submittedName>
        <fullName evidence="1">Uncharacterized protein</fullName>
    </submittedName>
</protein>
<dbReference type="HOGENOM" id="CLU_3279374_0_0_1"/>
<organism evidence="1 2">
    <name type="scientific">Botryotinia fuckeliana (strain T4)</name>
    <name type="common">Noble rot fungus</name>
    <name type="synonym">Botrytis cinerea</name>
    <dbReference type="NCBI Taxonomy" id="999810"/>
    <lineage>
        <taxon>Eukaryota</taxon>
        <taxon>Fungi</taxon>
        <taxon>Dikarya</taxon>
        <taxon>Ascomycota</taxon>
        <taxon>Pezizomycotina</taxon>
        <taxon>Leotiomycetes</taxon>
        <taxon>Helotiales</taxon>
        <taxon>Sclerotiniaceae</taxon>
        <taxon>Botrytis</taxon>
    </lineage>
</organism>
<proteinExistence type="predicted"/>
<dbReference type="Proteomes" id="UP000008177">
    <property type="component" value="Unplaced contigs"/>
</dbReference>
<accession>G2Y7X2</accession>
<reference evidence="2" key="1">
    <citation type="journal article" date="2011" name="PLoS Genet.">
        <title>Genomic analysis of the necrotrophic fungal pathogens Sclerotinia sclerotiorum and Botrytis cinerea.</title>
        <authorList>
            <person name="Amselem J."/>
            <person name="Cuomo C.A."/>
            <person name="van Kan J.A."/>
            <person name="Viaud M."/>
            <person name="Benito E.P."/>
            <person name="Couloux A."/>
            <person name="Coutinho P.M."/>
            <person name="de Vries R.P."/>
            <person name="Dyer P.S."/>
            <person name="Fillinger S."/>
            <person name="Fournier E."/>
            <person name="Gout L."/>
            <person name="Hahn M."/>
            <person name="Kohn L."/>
            <person name="Lapalu N."/>
            <person name="Plummer K.M."/>
            <person name="Pradier J.M."/>
            <person name="Quevillon E."/>
            <person name="Sharon A."/>
            <person name="Simon A."/>
            <person name="ten Have A."/>
            <person name="Tudzynski B."/>
            <person name="Tudzynski P."/>
            <person name="Wincker P."/>
            <person name="Andrew M."/>
            <person name="Anthouard V."/>
            <person name="Beever R.E."/>
            <person name="Beffa R."/>
            <person name="Benoit I."/>
            <person name="Bouzid O."/>
            <person name="Brault B."/>
            <person name="Chen Z."/>
            <person name="Choquer M."/>
            <person name="Collemare J."/>
            <person name="Cotton P."/>
            <person name="Danchin E.G."/>
            <person name="Da Silva C."/>
            <person name="Gautier A."/>
            <person name="Giraud C."/>
            <person name="Giraud T."/>
            <person name="Gonzalez C."/>
            <person name="Grossetete S."/>
            <person name="Guldener U."/>
            <person name="Henrissat B."/>
            <person name="Howlett B.J."/>
            <person name="Kodira C."/>
            <person name="Kretschmer M."/>
            <person name="Lappartient A."/>
            <person name="Leroch M."/>
            <person name="Levis C."/>
            <person name="Mauceli E."/>
            <person name="Neuveglise C."/>
            <person name="Oeser B."/>
            <person name="Pearson M."/>
            <person name="Poulain J."/>
            <person name="Poussereau N."/>
            <person name="Quesneville H."/>
            <person name="Rascle C."/>
            <person name="Schumacher J."/>
            <person name="Segurens B."/>
            <person name="Sexton A."/>
            <person name="Silva E."/>
            <person name="Sirven C."/>
            <person name="Soanes D.M."/>
            <person name="Talbot N.J."/>
            <person name="Templeton M."/>
            <person name="Yandava C."/>
            <person name="Yarden O."/>
            <person name="Zeng Q."/>
            <person name="Rollins J.A."/>
            <person name="Lebrun M.H."/>
            <person name="Dickman M."/>
        </authorList>
    </citation>
    <scope>NUCLEOTIDE SEQUENCE [LARGE SCALE GENOMIC DNA]</scope>
    <source>
        <strain evidence="2">T4</strain>
    </source>
</reference>